<feature type="region of interest" description="Disordered" evidence="3">
    <location>
        <begin position="538"/>
        <end position="557"/>
    </location>
</feature>
<feature type="compositionally biased region" description="Basic residues" evidence="3">
    <location>
        <begin position="584"/>
        <end position="596"/>
    </location>
</feature>
<organism evidence="5 6">
    <name type="scientific">Escallonia rubra</name>
    <dbReference type="NCBI Taxonomy" id="112253"/>
    <lineage>
        <taxon>Eukaryota</taxon>
        <taxon>Viridiplantae</taxon>
        <taxon>Streptophyta</taxon>
        <taxon>Embryophyta</taxon>
        <taxon>Tracheophyta</taxon>
        <taxon>Spermatophyta</taxon>
        <taxon>Magnoliopsida</taxon>
        <taxon>eudicotyledons</taxon>
        <taxon>Gunneridae</taxon>
        <taxon>Pentapetalae</taxon>
        <taxon>asterids</taxon>
        <taxon>campanulids</taxon>
        <taxon>Escalloniales</taxon>
        <taxon>Escalloniaceae</taxon>
        <taxon>Escallonia</taxon>
    </lineage>
</organism>
<dbReference type="PANTHER" id="PTHR31917">
    <property type="entry name" value="AGENET DOMAIN-CONTAINING PROTEIN-RELATED"/>
    <property type="match status" value="1"/>
</dbReference>
<protein>
    <recommendedName>
        <fullName evidence="4">Agenet domain-containing protein</fullName>
    </recommendedName>
</protein>
<feature type="compositionally biased region" description="Polar residues" evidence="3">
    <location>
        <begin position="705"/>
        <end position="719"/>
    </location>
</feature>
<feature type="domain" description="Agenet" evidence="4">
    <location>
        <begin position="15"/>
        <end position="91"/>
    </location>
</feature>
<dbReference type="CDD" id="cd20405">
    <property type="entry name" value="Tudor_Agenet_AtDUF_rpt1_3"/>
    <property type="match status" value="1"/>
</dbReference>
<feature type="region of interest" description="Disordered" evidence="3">
    <location>
        <begin position="1"/>
        <end position="28"/>
    </location>
</feature>
<keyword evidence="1" id="KW-0813">Transport</keyword>
<comment type="caution">
    <text evidence="5">The sequence shown here is derived from an EMBL/GenBank/DDBJ whole genome shotgun (WGS) entry which is preliminary data.</text>
</comment>
<evidence type="ECO:0000256" key="1">
    <source>
        <dbReference type="ARBA" id="ARBA00022448"/>
    </source>
</evidence>
<dbReference type="InterPro" id="IPR008395">
    <property type="entry name" value="Agenet-like_dom"/>
</dbReference>
<feature type="domain" description="Agenet" evidence="4">
    <location>
        <begin position="164"/>
        <end position="229"/>
    </location>
</feature>
<evidence type="ECO:0000259" key="4">
    <source>
        <dbReference type="SMART" id="SM00743"/>
    </source>
</evidence>
<dbReference type="PANTHER" id="PTHR31917:SF153">
    <property type="entry name" value="DUF724 DOMAIN-CONTAINING PROTEIN 3-RELATED"/>
    <property type="match status" value="1"/>
</dbReference>
<feature type="compositionally biased region" description="Low complexity" evidence="3">
    <location>
        <begin position="361"/>
        <end position="376"/>
    </location>
</feature>
<feature type="region of interest" description="Disordered" evidence="3">
    <location>
        <begin position="480"/>
        <end position="521"/>
    </location>
</feature>
<dbReference type="SMART" id="SM00743">
    <property type="entry name" value="Agenet"/>
    <property type="match status" value="4"/>
</dbReference>
<evidence type="ECO:0000256" key="2">
    <source>
        <dbReference type="ARBA" id="ARBA00022604"/>
    </source>
</evidence>
<feature type="region of interest" description="Disordered" evidence="3">
    <location>
        <begin position="584"/>
        <end position="606"/>
    </location>
</feature>
<dbReference type="EMBL" id="JAVXUO010002922">
    <property type="protein sequence ID" value="KAK2968316.1"/>
    <property type="molecule type" value="Genomic_DNA"/>
</dbReference>
<dbReference type="InterPro" id="IPR014002">
    <property type="entry name" value="Agenet_dom_plant"/>
</dbReference>
<dbReference type="Proteomes" id="UP001187471">
    <property type="component" value="Unassembled WGS sequence"/>
</dbReference>
<dbReference type="CDD" id="cd20406">
    <property type="entry name" value="Tudor_Agenet_AtDUF_rpt2_4"/>
    <property type="match status" value="2"/>
</dbReference>
<dbReference type="Pfam" id="PF05641">
    <property type="entry name" value="Agenet"/>
    <property type="match status" value="3"/>
</dbReference>
<feature type="region of interest" description="Disordered" evidence="3">
    <location>
        <begin position="334"/>
        <end position="382"/>
    </location>
</feature>
<feature type="domain" description="Agenet" evidence="4">
    <location>
        <begin position="95"/>
        <end position="150"/>
    </location>
</feature>
<name>A0AA88QNZ0_9ASTE</name>
<dbReference type="InterPro" id="IPR007930">
    <property type="entry name" value="DUF724"/>
</dbReference>
<evidence type="ECO:0000256" key="3">
    <source>
        <dbReference type="SAM" id="MobiDB-lite"/>
    </source>
</evidence>
<keyword evidence="2" id="KW-0341">Growth regulation</keyword>
<sequence length="991" mass="110142">MGDATAIATARDKLNQLPKNSQVEVSPDEDGFRGSWYVATVLDHPNSRKKSPYYRKVRVQYHTLLADEDGSKPLKEHVSVDLIRPCPPPDFDLGREFELNDVVDAFYRDGWWTGVISRVVADRFLVSFSNPPDEIEFSASDLRVHREWVDGRWLRPDKQRTAGLLFSAGKKVEVFFDEEEPCNVWFPATVLEDLGNGSFLVNRSPGAGDGTSKVIVDSLHIRPSPPLLKNKTFDLLEKVDAFYDFGWWSGVITKELADSRYVVFFKHTNKEKELNYAEIRPHMEWKDGKWFSTSQVPSPPSLLIVTDNFLFDDILSLPDYQGHRGLACKSTNRTEMAGSSGAKNGNSKEIPCPLNSRENQLEQSNGNENESNSMSSLEKKTTQTIDADLSHLRPLKKLKEGNFVEAPSHVACHLNTTPNEMPSQPFCGLASPTIGDTGINSPVPPVVGDESSARIYSFSQGKRPRSKRQIVVGLRASTSPLRRGRPTKVEEHIPSASAGAKKSEAAGDTAEHLVEEESGSKEPVVPVIVGADCNGMGASEAAKTNRPPANGSSELLTDQKQKFDDQIKHNMKEINQLEVEGKIIQKRGRGRPRKTPVKSPEDSNREVAAVETVVKECITNEVGSPKIAALESTRLECSVPAEEHIKLTGGDKKISNGPLEQKNELSVLRKMLRAENDNPLNVNVVQVSSRKNQKLPSKRGRRRTISLNTASPGQDSQDASGGKTVEVLEKNSMANKEEMAIEKLPVTMSDDQPLSTWFEGMHTPTSGDGSSKTSLHLSRTLEKCAGVSENQDIVIRSPTVDEGLPFTKNTPLWRTVESMEVFRMMPQKPHFRPLDCCKASSREGLAIGTMVTFSSLVEKASHLQFEDPRGVIEESLEALLELESYGFDVKAVRDRLTELLLIKDKHEQLQDQSKRLRHHITERELEKSKIDLEIRDIDMQIEELQKKHALAVSKKAAKDSEIASVALTVEGVNEVIRSARLEFEGLAASPW</sequence>
<reference evidence="5" key="1">
    <citation type="submission" date="2022-12" db="EMBL/GenBank/DDBJ databases">
        <title>Draft genome assemblies for two species of Escallonia (Escalloniales).</title>
        <authorList>
            <person name="Chanderbali A."/>
            <person name="Dervinis C."/>
            <person name="Anghel I."/>
            <person name="Soltis D."/>
            <person name="Soltis P."/>
            <person name="Zapata F."/>
        </authorList>
    </citation>
    <scope>NUCLEOTIDE SEQUENCE</scope>
    <source>
        <strain evidence="5">UCBG92.1500</strain>
        <tissue evidence="5">Leaf</tissue>
    </source>
</reference>
<proteinExistence type="predicted"/>
<feature type="compositionally biased region" description="Basic residues" evidence="3">
    <location>
        <begin position="691"/>
        <end position="704"/>
    </location>
</feature>
<feature type="region of interest" description="Disordered" evidence="3">
    <location>
        <begin position="688"/>
        <end position="723"/>
    </location>
</feature>
<evidence type="ECO:0000313" key="5">
    <source>
        <dbReference type="EMBL" id="KAK2968316.1"/>
    </source>
</evidence>
<dbReference type="Pfam" id="PF05266">
    <property type="entry name" value="DUF724"/>
    <property type="match status" value="1"/>
</dbReference>
<feature type="compositionally biased region" description="Basic and acidic residues" evidence="3">
    <location>
        <begin position="501"/>
        <end position="520"/>
    </location>
</feature>
<keyword evidence="6" id="KW-1185">Reference proteome</keyword>
<accession>A0AA88QNZ0</accession>
<gene>
    <name evidence="5" type="ORF">RJ640_021705</name>
</gene>
<feature type="domain" description="Agenet" evidence="4">
    <location>
        <begin position="231"/>
        <end position="287"/>
    </location>
</feature>
<dbReference type="AlphaFoldDB" id="A0AA88QNZ0"/>
<evidence type="ECO:0000313" key="6">
    <source>
        <dbReference type="Proteomes" id="UP001187471"/>
    </source>
</evidence>